<evidence type="ECO:0000313" key="3">
    <source>
        <dbReference type="Proteomes" id="UP000800092"/>
    </source>
</evidence>
<accession>A0A6A6HAP8</accession>
<dbReference type="EMBL" id="ML991793">
    <property type="protein sequence ID" value="KAF2235214.1"/>
    <property type="molecule type" value="Genomic_DNA"/>
</dbReference>
<keyword evidence="3" id="KW-1185">Reference proteome</keyword>
<proteinExistence type="predicted"/>
<dbReference type="AlphaFoldDB" id="A0A6A6HAP8"/>
<organism evidence="2 3">
    <name type="scientific">Viridothelium virens</name>
    <name type="common">Speckled blister lichen</name>
    <name type="synonym">Trypethelium virens</name>
    <dbReference type="NCBI Taxonomy" id="1048519"/>
    <lineage>
        <taxon>Eukaryota</taxon>
        <taxon>Fungi</taxon>
        <taxon>Dikarya</taxon>
        <taxon>Ascomycota</taxon>
        <taxon>Pezizomycotina</taxon>
        <taxon>Dothideomycetes</taxon>
        <taxon>Dothideomycetes incertae sedis</taxon>
        <taxon>Trypetheliales</taxon>
        <taxon>Trypetheliaceae</taxon>
        <taxon>Viridothelium</taxon>
    </lineage>
</organism>
<evidence type="ECO:0000313" key="2">
    <source>
        <dbReference type="EMBL" id="KAF2235214.1"/>
    </source>
</evidence>
<dbReference type="Proteomes" id="UP000800092">
    <property type="component" value="Unassembled WGS sequence"/>
</dbReference>
<name>A0A6A6HAP8_VIRVR</name>
<evidence type="ECO:0000256" key="1">
    <source>
        <dbReference type="SAM" id="MobiDB-lite"/>
    </source>
</evidence>
<protein>
    <submittedName>
        <fullName evidence="2">Uncharacterized protein</fullName>
    </submittedName>
</protein>
<reference evidence="2" key="1">
    <citation type="journal article" date="2020" name="Stud. Mycol.">
        <title>101 Dothideomycetes genomes: a test case for predicting lifestyles and emergence of pathogens.</title>
        <authorList>
            <person name="Haridas S."/>
            <person name="Albert R."/>
            <person name="Binder M."/>
            <person name="Bloem J."/>
            <person name="Labutti K."/>
            <person name="Salamov A."/>
            <person name="Andreopoulos B."/>
            <person name="Baker S."/>
            <person name="Barry K."/>
            <person name="Bills G."/>
            <person name="Bluhm B."/>
            <person name="Cannon C."/>
            <person name="Castanera R."/>
            <person name="Culley D."/>
            <person name="Daum C."/>
            <person name="Ezra D."/>
            <person name="Gonzalez J."/>
            <person name="Henrissat B."/>
            <person name="Kuo A."/>
            <person name="Liang C."/>
            <person name="Lipzen A."/>
            <person name="Lutzoni F."/>
            <person name="Magnuson J."/>
            <person name="Mondo S."/>
            <person name="Nolan M."/>
            <person name="Ohm R."/>
            <person name="Pangilinan J."/>
            <person name="Park H.-J."/>
            <person name="Ramirez L."/>
            <person name="Alfaro M."/>
            <person name="Sun H."/>
            <person name="Tritt A."/>
            <person name="Yoshinaga Y."/>
            <person name="Zwiers L.-H."/>
            <person name="Turgeon B."/>
            <person name="Goodwin S."/>
            <person name="Spatafora J."/>
            <person name="Crous P."/>
            <person name="Grigoriev I."/>
        </authorList>
    </citation>
    <scope>NUCLEOTIDE SEQUENCE</scope>
    <source>
        <strain evidence="2">Tuck. ex Michener</strain>
    </source>
</reference>
<sequence length="151" mass="17060">MTTMTSDTVMKAEENFCCFHPSTLHWMIEFWFSARGRAALVPSNLACLPSSRMNPAVRSSQTLPPTPFLPSSQANQDPTPPETFVRLAQLRFPPILPPFPYRLCNTGAQHRPSSENDSEYGISSNRICLWSTLKASFICSWMCRSEAEREL</sequence>
<feature type="region of interest" description="Disordered" evidence="1">
    <location>
        <begin position="56"/>
        <end position="76"/>
    </location>
</feature>
<gene>
    <name evidence="2" type="ORF">EV356DRAFT_131086</name>
</gene>